<dbReference type="Proteomes" id="UP000799770">
    <property type="component" value="Unassembled WGS sequence"/>
</dbReference>
<evidence type="ECO:0000256" key="1">
    <source>
        <dbReference type="SAM" id="SignalP"/>
    </source>
</evidence>
<evidence type="ECO:0000313" key="3">
    <source>
        <dbReference type="Proteomes" id="UP000799770"/>
    </source>
</evidence>
<dbReference type="AlphaFoldDB" id="A0A6A5YQA9"/>
<evidence type="ECO:0000313" key="2">
    <source>
        <dbReference type="EMBL" id="KAF2108311.1"/>
    </source>
</evidence>
<dbReference type="OrthoDB" id="5350342at2759"/>
<protein>
    <submittedName>
        <fullName evidence="2">Uncharacterized protein</fullName>
    </submittedName>
</protein>
<proteinExistence type="predicted"/>
<accession>A0A6A5YQA9</accession>
<dbReference type="EMBL" id="ML977348">
    <property type="protein sequence ID" value="KAF2108311.1"/>
    <property type="molecule type" value="Genomic_DNA"/>
</dbReference>
<name>A0A6A5YQA9_9PLEO</name>
<reference evidence="2" key="1">
    <citation type="journal article" date="2020" name="Stud. Mycol.">
        <title>101 Dothideomycetes genomes: a test case for predicting lifestyles and emergence of pathogens.</title>
        <authorList>
            <person name="Haridas S."/>
            <person name="Albert R."/>
            <person name="Binder M."/>
            <person name="Bloem J."/>
            <person name="Labutti K."/>
            <person name="Salamov A."/>
            <person name="Andreopoulos B."/>
            <person name="Baker S."/>
            <person name="Barry K."/>
            <person name="Bills G."/>
            <person name="Bluhm B."/>
            <person name="Cannon C."/>
            <person name="Castanera R."/>
            <person name="Culley D."/>
            <person name="Daum C."/>
            <person name="Ezra D."/>
            <person name="Gonzalez J."/>
            <person name="Henrissat B."/>
            <person name="Kuo A."/>
            <person name="Liang C."/>
            <person name="Lipzen A."/>
            <person name="Lutzoni F."/>
            <person name="Magnuson J."/>
            <person name="Mondo S."/>
            <person name="Nolan M."/>
            <person name="Ohm R."/>
            <person name="Pangilinan J."/>
            <person name="Park H.-J."/>
            <person name="Ramirez L."/>
            <person name="Alfaro M."/>
            <person name="Sun H."/>
            <person name="Tritt A."/>
            <person name="Yoshinaga Y."/>
            <person name="Zwiers L.-H."/>
            <person name="Turgeon B."/>
            <person name="Goodwin S."/>
            <person name="Spatafora J."/>
            <person name="Crous P."/>
            <person name="Grigoriev I."/>
        </authorList>
    </citation>
    <scope>NUCLEOTIDE SEQUENCE</scope>
    <source>
        <strain evidence="2">CBS 627.86</strain>
    </source>
</reference>
<organism evidence="2 3">
    <name type="scientific">Lophiotrema nucula</name>
    <dbReference type="NCBI Taxonomy" id="690887"/>
    <lineage>
        <taxon>Eukaryota</taxon>
        <taxon>Fungi</taxon>
        <taxon>Dikarya</taxon>
        <taxon>Ascomycota</taxon>
        <taxon>Pezizomycotina</taxon>
        <taxon>Dothideomycetes</taxon>
        <taxon>Pleosporomycetidae</taxon>
        <taxon>Pleosporales</taxon>
        <taxon>Lophiotremataceae</taxon>
        <taxon>Lophiotrema</taxon>
    </lineage>
</organism>
<sequence>MLFRKSTLPLLLGVSTLADAFVITGLHNRQSALHGQFTLGNTKIPLSTVDGAAFVGDSLRSLCSDFGCDEGTTDTVEYVAQFETYGDMKDCTWSLTASGNYDSTDERDYMINVLTTALTTTADVETITVSIEDNPLCTHQGQPSCTDKDIQVTSAVNFGQVVLNQDDGSNTGQLEYHLSVECVDSSGFDCPSFVSGNLKDILSAVPEVGNIFAQVFDIACA</sequence>
<gene>
    <name evidence="2" type="ORF">BDV96DRAFT_636867</name>
</gene>
<feature type="chain" id="PRO_5025557473" evidence="1">
    <location>
        <begin position="21"/>
        <end position="221"/>
    </location>
</feature>
<keyword evidence="3" id="KW-1185">Reference proteome</keyword>
<feature type="signal peptide" evidence="1">
    <location>
        <begin position="1"/>
        <end position="20"/>
    </location>
</feature>
<keyword evidence="1" id="KW-0732">Signal</keyword>